<dbReference type="SMART" id="SM00829">
    <property type="entry name" value="PKS_ER"/>
    <property type="match status" value="1"/>
</dbReference>
<accession>A0A9P8Y7T2</accession>
<name>A0A9P8Y7T2_9PEZI</name>
<organism evidence="4 5">
    <name type="scientific">Microdochium trichocladiopsis</name>
    <dbReference type="NCBI Taxonomy" id="1682393"/>
    <lineage>
        <taxon>Eukaryota</taxon>
        <taxon>Fungi</taxon>
        <taxon>Dikarya</taxon>
        <taxon>Ascomycota</taxon>
        <taxon>Pezizomycotina</taxon>
        <taxon>Sordariomycetes</taxon>
        <taxon>Xylariomycetidae</taxon>
        <taxon>Xylariales</taxon>
        <taxon>Microdochiaceae</taxon>
        <taxon>Microdochium</taxon>
    </lineage>
</organism>
<dbReference type="Gene3D" id="3.90.180.10">
    <property type="entry name" value="Medium-chain alcohol dehydrogenases, catalytic domain"/>
    <property type="match status" value="1"/>
</dbReference>
<dbReference type="CDD" id="cd08249">
    <property type="entry name" value="enoyl_reductase_like"/>
    <property type="match status" value="1"/>
</dbReference>
<comment type="caution">
    <text evidence="4">The sequence shown here is derived from an EMBL/GenBank/DDBJ whole genome shotgun (WGS) entry which is preliminary data.</text>
</comment>
<dbReference type="Gene3D" id="3.40.50.720">
    <property type="entry name" value="NAD(P)-binding Rossmann-like Domain"/>
    <property type="match status" value="1"/>
</dbReference>
<dbReference type="PANTHER" id="PTHR45348:SF5">
    <property type="entry name" value="OXIDOREDUCTASE, PUTATIVE (AFU_ORTHOLOGUE AFUA_8G01420)-RELATED"/>
    <property type="match status" value="1"/>
</dbReference>
<comment type="similarity">
    <text evidence="1">Belongs to the zinc-containing alcohol dehydrogenase family.</text>
</comment>
<dbReference type="PANTHER" id="PTHR45348">
    <property type="entry name" value="HYPOTHETICAL OXIDOREDUCTASE (EUROFUNG)"/>
    <property type="match status" value="1"/>
</dbReference>
<keyword evidence="5" id="KW-1185">Reference proteome</keyword>
<proteinExistence type="inferred from homology"/>
<dbReference type="InterPro" id="IPR047122">
    <property type="entry name" value="Trans-enoyl_RdTase-like"/>
</dbReference>
<dbReference type="GO" id="GO:0016651">
    <property type="term" value="F:oxidoreductase activity, acting on NAD(P)H"/>
    <property type="evidence" value="ECO:0007669"/>
    <property type="project" value="InterPro"/>
</dbReference>
<protein>
    <submittedName>
        <fullName evidence="4">Chaperonin 10-like protein</fullName>
    </submittedName>
</protein>
<dbReference type="EMBL" id="JAGTJQ010000005">
    <property type="protein sequence ID" value="KAH7030576.1"/>
    <property type="molecule type" value="Genomic_DNA"/>
</dbReference>
<dbReference type="SUPFAM" id="SSF51735">
    <property type="entry name" value="NAD(P)-binding Rossmann-fold domains"/>
    <property type="match status" value="1"/>
</dbReference>
<feature type="domain" description="Enoyl reductase (ER)" evidence="3">
    <location>
        <begin position="14"/>
        <end position="360"/>
    </location>
</feature>
<dbReference type="InterPro" id="IPR011032">
    <property type="entry name" value="GroES-like_sf"/>
</dbReference>
<dbReference type="Pfam" id="PF08240">
    <property type="entry name" value="ADH_N"/>
    <property type="match status" value="1"/>
</dbReference>
<dbReference type="InterPro" id="IPR036291">
    <property type="entry name" value="NAD(P)-bd_dom_sf"/>
</dbReference>
<reference evidence="4" key="1">
    <citation type="journal article" date="2021" name="Nat. Commun.">
        <title>Genetic determinants of endophytism in the Arabidopsis root mycobiome.</title>
        <authorList>
            <person name="Mesny F."/>
            <person name="Miyauchi S."/>
            <person name="Thiergart T."/>
            <person name="Pickel B."/>
            <person name="Atanasova L."/>
            <person name="Karlsson M."/>
            <person name="Huettel B."/>
            <person name="Barry K.W."/>
            <person name="Haridas S."/>
            <person name="Chen C."/>
            <person name="Bauer D."/>
            <person name="Andreopoulos W."/>
            <person name="Pangilinan J."/>
            <person name="LaButti K."/>
            <person name="Riley R."/>
            <person name="Lipzen A."/>
            <person name="Clum A."/>
            <person name="Drula E."/>
            <person name="Henrissat B."/>
            <person name="Kohler A."/>
            <person name="Grigoriev I.V."/>
            <person name="Martin F.M."/>
            <person name="Hacquard S."/>
        </authorList>
    </citation>
    <scope>NUCLEOTIDE SEQUENCE</scope>
    <source>
        <strain evidence="4">MPI-CAGE-CH-0230</strain>
    </source>
</reference>
<evidence type="ECO:0000313" key="4">
    <source>
        <dbReference type="EMBL" id="KAH7030576.1"/>
    </source>
</evidence>
<dbReference type="RefSeq" id="XP_046012256.1">
    <property type="nucleotide sequence ID" value="XM_046149908.1"/>
</dbReference>
<dbReference type="Proteomes" id="UP000756346">
    <property type="component" value="Unassembled WGS sequence"/>
</dbReference>
<evidence type="ECO:0000259" key="3">
    <source>
        <dbReference type="SMART" id="SM00829"/>
    </source>
</evidence>
<dbReference type="InterPro" id="IPR013149">
    <property type="entry name" value="ADH-like_C"/>
</dbReference>
<dbReference type="InterPro" id="IPR020843">
    <property type="entry name" value="ER"/>
</dbReference>
<sequence length="362" mass="37847">MSLPDTFKAAFLDGASNSLKVRDRTPDTVILAPQEVAIKISATAINPADWKLRGFPSFSFGDRLPVVLGSDAAGTIYAKGSDVPTDKFQLGDRVFFQGLYGDCDSASFQEFARADCRVVGKTPSNISDEEAAGVSLAGITAAIGLYHSTGRGLSAPWDHGGLGAQAGKGMALVVLGGSGSVGQYVLQLARLSGYERIVANASAAHKLLLGKLGASVALDRQTQNSVEDFITAIGAGVALDCVYDTIGTPETQTLAVAILQTAQRASNDASVVCTNPPVEKAVQMGKQEGKRQVEIKGIWANGTAAEMRNVSEPFYAHTAEWLKTGDLVPNQPLVIQGGLEAIDKALQTQQAGVSGVKVIVKL</sequence>
<evidence type="ECO:0000313" key="5">
    <source>
        <dbReference type="Proteomes" id="UP000756346"/>
    </source>
</evidence>
<evidence type="ECO:0000256" key="1">
    <source>
        <dbReference type="ARBA" id="ARBA00008072"/>
    </source>
</evidence>
<evidence type="ECO:0000256" key="2">
    <source>
        <dbReference type="ARBA" id="ARBA00023002"/>
    </source>
</evidence>
<dbReference type="AlphaFoldDB" id="A0A9P8Y7T2"/>
<dbReference type="InterPro" id="IPR013154">
    <property type="entry name" value="ADH-like_N"/>
</dbReference>
<dbReference type="SUPFAM" id="SSF50129">
    <property type="entry name" value="GroES-like"/>
    <property type="match status" value="1"/>
</dbReference>
<dbReference type="Pfam" id="PF00107">
    <property type="entry name" value="ADH_zinc_N"/>
    <property type="match status" value="1"/>
</dbReference>
<gene>
    <name evidence="4" type="ORF">B0I36DRAFT_242401</name>
</gene>
<keyword evidence="2" id="KW-0560">Oxidoreductase</keyword>
<dbReference type="GeneID" id="70179454"/>
<dbReference type="OrthoDB" id="10257049at2759"/>